<evidence type="ECO:0000313" key="1">
    <source>
        <dbReference type="EMBL" id="QDQ25734.1"/>
    </source>
</evidence>
<protein>
    <submittedName>
        <fullName evidence="1">Uncharacterized protein</fullName>
    </submittedName>
</protein>
<sequence>MENDVSLEERAAVEAYFGEPAIFLSKSEFMAGRLVFWKNAESFPTIRACSFRRRNGDVLVPNEGEDFFRGTLFEIGAEIKDADHWCKLIERTSPGVRQSIKKLLPYMKDIQSSWHLPIETGEGFDAFFDNYSTGRLERIGMKRGAALRIEDVGAGMELHLH</sequence>
<dbReference type="AlphaFoldDB" id="A0A516SC66"/>
<dbReference type="OrthoDB" id="9836785at2"/>
<dbReference type="Proteomes" id="UP000317550">
    <property type="component" value="Chromosome"/>
</dbReference>
<name>A0A516SC66_9NEIS</name>
<dbReference type="RefSeq" id="WP_143856659.1">
    <property type="nucleotide sequence ID" value="NZ_CP041730.1"/>
</dbReference>
<keyword evidence="2" id="KW-1185">Reference proteome</keyword>
<dbReference type="KEGG" id="cari:FNU76_04865"/>
<organism evidence="1 2">
    <name type="scientific">Chitinimonas arctica</name>
    <dbReference type="NCBI Taxonomy" id="2594795"/>
    <lineage>
        <taxon>Bacteria</taxon>
        <taxon>Pseudomonadati</taxon>
        <taxon>Pseudomonadota</taxon>
        <taxon>Betaproteobacteria</taxon>
        <taxon>Neisseriales</taxon>
        <taxon>Chitinibacteraceae</taxon>
        <taxon>Chitinimonas</taxon>
    </lineage>
</organism>
<dbReference type="EMBL" id="CP041730">
    <property type="protein sequence ID" value="QDQ25734.1"/>
    <property type="molecule type" value="Genomic_DNA"/>
</dbReference>
<accession>A0A516SC66</accession>
<evidence type="ECO:0000313" key="2">
    <source>
        <dbReference type="Proteomes" id="UP000317550"/>
    </source>
</evidence>
<gene>
    <name evidence="1" type="ORF">FNU76_04865</name>
</gene>
<reference evidence="2" key="1">
    <citation type="submission" date="2019-07" db="EMBL/GenBank/DDBJ databases">
        <title>Chitinimonas sp. nov., isolated from Ny-Alesund, arctica soil.</title>
        <authorList>
            <person name="Xu Q."/>
            <person name="Peng F."/>
        </authorList>
    </citation>
    <scope>NUCLEOTIDE SEQUENCE [LARGE SCALE GENOMIC DNA]</scope>
    <source>
        <strain evidence="2">R3-44</strain>
    </source>
</reference>
<proteinExistence type="predicted"/>